<feature type="non-terminal residue" evidence="5">
    <location>
        <position position="1"/>
    </location>
</feature>
<name>S8CFX7_9LAMI</name>
<dbReference type="GO" id="GO:0008270">
    <property type="term" value="F:zinc ion binding"/>
    <property type="evidence" value="ECO:0007669"/>
    <property type="project" value="UniProtKB-KW"/>
</dbReference>
<evidence type="ECO:0000313" key="5">
    <source>
        <dbReference type="EMBL" id="EPS63401.1"/>
    </source>
</evidence>
<accession>S8CFX7</accession>
<dbReference type="InterPro" id="IPR013083">
    <property type="entry name" value="Znf_RING/FYVE/PHD"/>
</dbReference>
<sequence>VVRVDDDRNSSADVFLCRFCFDGENISRLEAPCCCSGTIKFAHRDCVQRWCDEKGNTTCEICLQV</sequence>
<proteinExistence type="predicted"/>
<dbReference type="InterPro" id="IPR033275">
    <property type="entry name" value="MARCH-like"/>
</dbReference>
<dbReference type="Proteomes" id="UP000015453">
    <property type="component" value="Unassembled WGS sequence"/>
</dbReference>
<dbReference type="GO" id="GO:0016020">
    <property type="term" value="C:membrane"/>
    <property type="evidence" value="ECO:0007669"/>
    <property type="project" value="TreeGrafter"/>
</dbReference>
<keyword evidence="2" id="KW-0863">Zinc-finger</keyword>
<dbReference type="Gene3D" id="3.30.40.10">
    <property type="entry name" value="Zinc/RING finger domain, C3HC4 (zinc finger)"/>
    <property type="match status" value="1"/>
</dbReference>
<keyword evidence="3" id="KW-0862">Zinc</keyword>
<dbReference type="GO" id="GO:0004842">
    <property type="term" value="F:ubiquitin-protein transferase activity"/>
    <property type="evidence" value="ECO:0007669"/>
    <property type="project" value="TreeGrafter"/>
</dbReference>
<dbReference type="Pfam" id="PF12906">
    <property type="entry name" value="RINGv"/>
    <property type="match status" value="1"/>
</dbReference>
<dbReference type="InterPro" id="IPR011016">
    <property type="entry name" value="Znf_RING-CH"/>
</dbReference>
<evidence type="ECO:0000256" key="3">
    <source>
        <dbReference type="ARBA" id="ARBA00022833"/>
    </source>
</evidence>
<comment type="caution">
    <text evidence="5">The sequence shown here is derived from an EMBL/GenBank/DDBJ whole genome shotgun (WGS) entry which is preliminary data.</text>
</comment>
<dbReference type="PANTHER" id="PTHR23012:SF180">
    <property type="entry name" value="RING_FYVE_PHD ZINC FINGER SUPERFAMILY PROTEIN"/>
    <property type="match status" value="1"/>
</dbReference>
<evidence type="ECO:0000313" key="6">
    <source>
        <dbReference type="Proteomes" id="UP000015453"/>
    </source>
</evidence>
<dbReference type="PANTHER" id="PTHR23012">
    <property type="entry name" value="RING/FYVE/PHD ZINC FINGER DOMAIN-CONTAINING"/>
    <property type="match status" value="1"/>
</dbReference>
<dbReference type="EMBL" id="AUSU01005513">
    <property type="protein sequence ID" value="EPS63401.1"/>
    <property type="molecule type" value="Genomic_DNA"/>
</dbReference>
<feature type="non-terminal residue" evidence="5">
    <location>
        <position position="65"/>
    </location>
</feature>
<dbReference type="AlphaFoldDB" id="S8CFX7"/>
<keyword evidence="6" id="KW-1185">Reference proteome</keyword>
<keyword evidence="1" id="KW-0479">Metal-binding</keyword>
<feature type="domain" description="RING-CH-type" evidence="4">
    <location>
        <begin position="9"/>
        <end position="65"/>
    </location>
</feature>
<dbReference type="GO" id="GO:0016567">
    <property type="term" value="P:protein ubiquitination"/>
    <property type="evidence" value="ECO:0007669"/>
    <property type="project" value="TreeGrafter"/>
</dbReference>
<evidence type="ECO:0000259" key="4">
    <source>
        <dbReference type="PROSITE" id="PS51292"/>
    </source>
</evidence>
<evidence type="ECO:0000256" key="2">
    <source>
        <dbReference type="ARBA" id="ARBA00022771"/>
    </source>
</evidence>
<dbReference type="SMART" id="SM00744">
    <property type="entry name" value="RINGv"/>
    <property type="match status" value="1"/>
</dbReference>
<dbReference type="PROSITE" id="PS51292">
    <property type="entry name" value="ZF_RING_CH"/>
    <property type="match status" value="1"/>
</dbReference>
<gene>
    <name evidence="5" type="ORF">M569_11384</name>
</gene>
<dbReference type="SUPFAM" id="SSF57850">
    <property type="entry name" value="RING/U-box"/>
    <property type="match status" value="1"/>
</dbReference>
<protein>
    <recommendedName>
        <fullName evidence="4">RING-CH-type domain-containing protein</fullName>
    </recommendedName>
</protein>
<evidence type="ECO:0000256" key="1">
    <source>
        <dbReference type="ARBA" id="ARBA00022723"/>
    </source>
</evidence>
<reference evidence="5 6" key="1">
    <citation type="journal article" date="2013" name="BMC Genomics">
        <title>The miniature genome of a carnivorous plant Genlisea aurea contains a low number of genes and short non-coding sequences.</title>
        <authorList>
            <person name="Leushkin E.V."/>
            <person name="Sutormin R.A."/>
            <person name="Nabieva E.R."/>
            <person name="Penin A.A."/>
            <person name="Kondrashov A.S."/>
            <person name="Logacheva M.D."/>
        </authorList>
    </citation>
    <scope>NUCLEOTIDE SEQUENCE [LARGE SCALE GENOMIC DNA]</scope>
</reference>
<dbReference type="OrthoDB" id="264354at2759"/>
<organism evidence="5 6">
    <name type="scientific">Genlisea aurea</name>
    <dbReference type="NCBI Taxonomy" id="192259"/>
    <lineage>
        <taxon>Eukaryota</taxon>
        <taxon>Viridiplantae</taxon>
        <taxon>Streptophyta</taxon>
        <taxon>Embryophyta</taxon>
        <taxon>Tracheophyta</taxon>
        <taxon>Spermatophyta</taxon>
        <taxon>Magnoliopsida</taxon>
        <taxon>eudicotyledons</taxon>
        <taxon>Gunneridae</taxon>
        <taxon>Pentapetalae</taxon>
        <taxon>asterids</taxon>
        <taxon>lamiids</taxon>
        <taxon>Lamiales</taxon>
        <taxon>Lentibulariaceae</taxon>
        <taxon>Genlisea</taxon>
    </lineage>
</organism>